<dbReference type="HOGENOM" id="CLU_057546_1_3_1"/>
<dbReference type="SUPFAM" id="SSF52799">
    <property type="entry name" value="(Phosphotyrosine protein) phosphatases II"/>
    <property type="match status" value="1"/>
</dbReference>
<protein>
    <recommendedName>
        <fullName evidence="1">Tyrosine specific protein phosphatases domain-containing protein</fullName>
    </recommendedName>
</protein>
<evidence type="ECO:0000313" key="2">
    <source>
        <dbReference type="EMBL" id="ETS81062.1"/>
    </source>
</evidence>
<name>W3X6N2_PESFW</name>
<dbReference type="RefSeq" id="XP_007832836.1">
    <property type="nucleotide sequence ID" value="XM_007834645.1"/>
</dbReference>
<evidence type="ECO:0000313" key="3">
    <source>
        <dbReference type="Proteomes" id="UP000030651"/>
    </source>
</evidence>
<dbReference type="KEGG" id="pfy:PFICI_06064"/>
<feature type="domain" description="Tyrosine specific protein phosphatases" evidence="1">
    <location>
        <begin position="133"/>
        <end position="199"/>
    </location>
</feature>
<dbReference type="Gene3D" id="3.90.190.10">
    <property type="entry name" value="Protein tyrosine phosphatase superfamily"/>
    <property type="match status" value="1"/>
</dbReference>
<dbReference type="InterPro" id="IPR016130">
    <property type="entry name" value="Tyr_Pase_AS"/>
</dbReference>
<sequence length="276" mass="30583">MDQEANLRKLANTEVVREILPTEYLPVLTNPPFVWIEGTFNSRDLGDIPRSPLRNNFVYRSGGLARLTEQGKEAVTALGIKRIFDLRSPEERGHAPDPDIEGVENTWIQSLRPDSAPDLTKFISGKGEAGYEDMYLEVIDVYQPAWRAVLEHVRDRPKDALLVHCTAGRDRTGVISGLLLTLAGASPDVVSLDYMLSRIGTEPVRETLLQFALAGAKAESVEQPGFQNLCELREESWNAFVKGVERNFGGFDKFVTGPLGFTEGDLAKIKANLIKA</sequence>
<organism evidence="2 3">
    <name type="scientific">Pestalotiopsis fici (strain W106-1 / CGMCC3.15140)</name>
    <dbReference type="NCBI Taxonomy" id="1229662"/>
    <lineage>
        <taxon>Eukaryota</taxon>
        <taxon>Fungi</taxon>
        <taxon>Dikarya</taxon>
        <taxon>Ascomycota</taxon>
        <taxon>Pezizomycotina</taxon>
        <taxon>Sordariomycetes</taxon>
        <taxon>Xylariomycetidae</taxon>
        <taxon>Amphisphaeriales</taxon>
        <taxon>Sporocadaceae</taxon>
        <taxon>Pestalotiopsis</taxon>
    </lineage>
</organism>
<dbReference type="AlphaFoldDB" id="W3X6N2"/>
<dbReference type="OMA" id="MHYAYED"/>
<accession>W3X6N2</accession>
<dbReference type="EMBL" id="KI912112">
    <property type="protein sequence ID" value="ETS81062.1"/>
    <property type="molecule type" value="Genomic_DNA"/>
</dbReference>
<dbReference type="InterPro" id="IPR000387">
    <property type="entry name" value="Tyr_Pase_dom"/>
</dbReference>
<dbReference type="Proteomes" id="UP000030651">
    <property type="component" value="Unassembled WGS sequence"/>
</dbReference>
<gene>
    <name evidence="2" type="ORF">PFICI_06064</name>
</gene>
<dbReference type="PROSITE" id="PS00383">
    <property type="entry name" value="TYR_PHOSPHATASE_1"/>
    <property type="match status" value="1"/>
</dbReference>
<reference evidence="3" key="1">
    <citation type="journal article" date="2015" name="BMC Genomics">
        <title>Genomic and transcriptomic analysis of the endophytic fungus Pestalotiopsis fici reveals its lifestyle and high potential for synthesis of natural products.</title>
        <authorList>
            <person name="Wang X."/>
            <person name="Zhang X."/>
            <person name="Liu L."/>
            <person name="Xiang M."/>
            <person name="Wang W."/>
            <person name="Sun X."/>
            <person name="Che Y."/>
            <person name="Guo L."/>
            <person name="Liu G."/>
            <person name="Guo L."/>
            <person name="Wang C."/>
            <person name="Yin W.B."/>
            <person name="Stadler M."/>
            <person name="Zhang X."/>
            <person name="Liu X."/>
        </authorList>
    </citation>
    <scope>NUCLEOTIDE SEQUENCE [LARGE SCALE GENOMIC DNA]</scope>
    <source>
        <strain evidence="3">W106-1 / CGMCC3.15140</strain>
    </source>
</reference>
<proteinExistence type="predicted"/>
<dbReference type="eggNOG" id="ENOG502SB6D">
    <property type="taxonomic scope" value="Eukaryota"/>
</dbReference>
<dbReference type="GeneID" id="19271077"/>
<dbReference type="Pfam" id="PF13350">
    <property type="entry name" value="Y_phosphatase3"/>
    <property type="match status" value="1"/>
</dbReference>
<dbReference type="InterPro" id="IPR029021">
    <property type="entry name" value="Prot-tyrosine_phosphatase-like"/>
</dbReference>
<dbReference type="OrthoDB" id="449382at2759"/>
<keyword evidence="3" id="KW-1185">Reference proteome</keyword>
<dbReference type="PROSITE" id="PS50056">
    <property type="entry name" value="TYR_PHOSPHATASE_2"/>
    <property type="match status" value="1"/>
</dbReference>
<dbReference type="InterPro" id="IPR026893">
    <property type="entry name" value="Tyr/Ser_Pase_IphP-type"/>
</dbReference>
<dbReference type="InParanoid" id="W3X6N2"/>
<dbReference type="GO" id="GO:0004721">
    <property type="term" value="F:phosphoprotein phosphatase activity"/>
    <property type="evidence" value="ECO:0007669"/>
    <property type="project" value="InterPro"/>
</dbReference>
<dbReference type="PANTHER" id="PTHR31126">
    <property type="entry name" value="TYROSINE-PROTEIN PHOSPHATASE"/>
    <property type="match status" value="1"/>
</dbReference>
<evidence type="ECO:0000259" key="1">
    <source>
        <dbReference type="PROSITE" id="PS50056"/>
    </source>
</evidence>
<dbReference type="PANTHER" id="PTHR31126:SF73">
    <property type="entry name" value="TYROSINE SPECIFIC PROTEIN PHOSPHATASES DOMAIN-CONTAINING PROTEIN"/>
    <property type="match status" value="1"/>
</dbReference>